<accession>A0A7R9K6T0</accession>
<name>A0A7R9K6T0_TIMGE</name>
<reference evidence="1" key="1">
    <citation type="submission" date="2020-11" db="EMBL/GenBank/DDBJ databases">
        <authorList>
            <person name="Tran Van P."/>
        </authorList>
    </citation>
    <scope>NUCLEOTIDE SEQUENCE</scope>
</reference>
<proteinExistence type="predicted"/>
<sequence length="98" mass="10833">MSISPHASLRRRVTTCLDVLPVYLDKVVPLGSTLLVVEPQHVKHLVDHNPVVYAPWRLLLVVGKAGNCLKRVDALLALARLEGYIIHYTQLAASALMN</sequence>
<dbReference type="EMBL" id="OE844375">
    <property type="protein sequence ID" value="CAD7605226.1"/>
    <property type="molecule type" value="Genomic_DNA"/>
</dbReference>
<organism evidence="1">
    <name type="scientific">Timema genevievae</name>
    <name type="common">Walking stick</name>
    <dbReference type="NCBI Taxonomy" id="629358"/>
    <lineage>
        <taxon>Eukaryota</taxon>
        <taxon>Metazoa</taxon>
        <taxon>Ecdysozoa</taxon>
        <taxon>Arthropoda</taxon>
        <taxon>Hexapoda</taxon>
        <taxon>Insecta</taxon>
        <taxon>Pterygota</taxon>
        <taxon>Neoptera</taxon>
        <taxon>Polyneoptera</taxon>
        <taxon>Phasmatodea</taxon>
        <taxon>Timematodea</taxon>
        <taxon>Timematoidea</taxon>
        <taxon>Timematidae</taxon>
        <taxon>Timema</taxon>
    </lineage>
</organism>
<protein>
    <submittedName>
        <fullName evidence="1">Uncharacterized protein</fullName>
    </submittedName>
</protein>
<dbReference type="AlphaFoldDB" id="A0A7R9K6T0"/>
<evidence type="ECO:0000313" key="1">
    <source>
        <dbReference type="EMBL" id="CAD7605226.1"/>
    </source>
</evidence>
<gene>
    <name evidence="1" type="ORF">TGEB3V08_LOCUS9442</name>
</gene>